<feature type="transmembrane region" description="Helical" evidence="1">
    <location>
        <begin position="59"/>
        <end position="85"/>
    </location>
</feature>
<accession>A0A829HKK0</accession>
<reference evidence="2 3" key="1">
    <citation type="submission" date="2013-06" db="EMBL/GenBank/DDBJ databases">
        <title>The Genome Sequence of Acinetobacter gyllenbergii CIP 110306.</title>
        <authorList>
            <consortium name="The Broad Institute Genome Sequencing Platform"/>
            <consortium name="The Broad Institute Genome Sequencing Center for Infectious Disease"/>
            <person name="Cerqueira G."/>
            <person name="Feldgarden M."/>
            <person name="Courvalin P."/>
            <person name="Perichon B."/>
            <person name="Grillot-Courvalin C."/>
            <person name="Clermont D."/>
            <person name="Rocha E."/>
            <person name="Yoon E.-J."/>
            <person name="Nemec A."/>
            <person name="Young S.K."/>
            <person name="Zeng Q."/>
            <person name="Gargeya S."/>
            <person name="Fitzgerald M."/>
            <person name="Abouelleil A."/>
            <person name="Alvarado L."/>
            <person name="Berlin A.M."/>
            <person name="Chapman S.B."/>
            <person name="Dewar J."/>
            <person name="Goldberg J."/>
            <person name="Griggs A."/>
            <person name="Gujja S."/>
            <person name="Hansen M."/>
            <person name="Howarth C."/>
            <person name="Imamovic A."/>
            <person name="Larimer J."/>
            <person name="McCowan C."/>
            <person name="Murphy C."/>
            <person name="Pearson M."/>
            <person name="Priest M."/>
            <person name="Roberts A."/>
            <person name="Saif S."/>
            <person name="Shea T."/>
            <person name="Sykes S."/>
            <person name="Wortman J."/>
            <person name="Nusbaum C."/>
            <person name="Birren B."/>
        </authorList>
    </citation>
    <scope>NUCLEOTIDE SEQUENCE [LARGE SCALE GENOMIC DNA]</scope>
    <source>
        <strain evidence="2 3">CIP 110306</strain>
    </source>
</reference>
<evidence type="ECO:0000256" key="1">
    <source>
        <dbReference type="SAM" id="Phobius"/>
    </source>
</evidence>
<sequence length="166" mass="19426">MNPILQKLAQPFTQKLIVSKAQIWRCLIQTPFYAGVPIYFIFVAFFAPDHYFSTEIFKVLYEIFLVVLYIALIYFILVFLPSYFVQLLLQKYQVLNFFSIMAYALLFTVIVPSLIIILNTAQINIIPFRFFVILCFFSLTFAVTNWILLVRTANKSKSCSKLKFPN</sequence>
<keyword evidence="1" id="KW-0472">Membrane</keyword>
<keyword evidence="1" id="KW-0812">Transmembrane</keyword>
<keyword evidence="3" id="KW-1185">Reference proteome</keyword>
<protein>
    <recommendedName>
        <fullName evidence="4">Yip1 domain-containing protein</fullName>
    </recommendedName>
</protein>
<keyword evidence="1" id="KW-1133">Transmembrane helix</keyword>
<evidence type="ECO:0000313" key="3">
    <source>
        <dbReference type="Proteomes" id="UP000014523"/>
    </source>
</evidence>
<feature type="transmembrane region" description="Helical" evidence="1">
    <location>
        <begin position="130"/>
        <end position="150"/>
    </location>
</feature>
<feature type="transmembrane region" description="Helical" evidence="1">
    <location>
        <begin position="97"/>
        <end position="118"/>
    </location>
</feature>
<evidence type="ECO:0008006" key="4">
    <source>
        <dbReference type="Google" id="ProtNLM"/>
    </source>
</evidence>
<dbReference type="EMBL" id="ATGG01000006">
    <property type="protein sequence ID" value="EPF93125.1"/>
    <property type="molecule type" value="Genomic_DNA"/>
</dbReference>
<dbReference type="AlphaFoldDB" id="A0A829HKK0"/>
<proteinExistence type="predicted"/>
<gene>
    <name evidence="2" type="ORF">F957_00471</name>
</gene>
<dbReference type="Proteomes" id="UP000014523">
    <property type="component" value="Unassembled WGS sequence"/>
</dbReference>
<comment type="caution">
    <text evidence="2">The sequence shown here is derived from an EMBL/GenBank/DDBJ whole genome shotgun (WGS) entry which is preliminary data.</text>
</comment>
<name>A0A829HKK0_9GAMM</name>
<feature type="transmembrane region" description="Helical" evidence="1">
    <location>
        <begin position="23"/>
        <end position="47"/>
    </location>
</feature>
<evidence type="ECO:0000313" key="2">
    <source>
        <dbReference type="EMBL" id="EPF93125.1"/>
    </source>
</evidence>
<organism evidence="2 3">
    <name type="scientific">Acinetobacter gyllenbergii CIP 110306 = MTCC 11365</name>
    <dbReference type="NCBI Taxonomy" id="1217657"/>
    <lineage>
        <taxon>Bacteria</taxon>
        <taxon>Pseudomonadati</taxon>
        <taxon>Pseudomonadota</taxon>
        <taxon>Gammaproteobacteria</taxon>
        <taxon>Moraxellales</taxon>
        <taxon>Moraxellaceae</taxon>
        <taxon>Acinetobacter</taxon>
    </lineage>
</organism>